<dbReference type="PROSITE" id="PS51257">
    <property type="entry name" value="PROKAR_LIPOPROTEIN"/>
    <property type="match status" value="1"/>
</dbReference>
<organism evidence="5 6">
    <name type="scientific">Arthrobacter gandavensis</name>
    <dbReference type="NCBI Taxonomy" id="169960"/>
    <lineage>
        <taxon>Bacteria</taxon>
        <taxon>Bacillati</taxon>
        <taxon>Actinomycetota</taxon>
        <taxon>Actinomycetes</taxon>
        <taxon>Micrococcales</taxon>
        <taxon>Micrococcaceae</taxon>
        <taxon>Arthrobacter</taxon>
    </lineage>
</organism>
<dbReference type="Proteomes" id="UP001500784">
    <property type="component" value="Unassembled WGS sequence"/>
</dbReference>
<sequence>MRQPGSSGALFVSLVVSLLTLAACSNGPGPQQGGTQDAGAELTVFAAASLKEPFTELARDFEAANPGSTVRLNLAGSTDLAAQLLAGAPADVFAAADEANMAKVLQGSLAAGEPQVIATNQLTIAVPPGNPAGITGFRDLAENRAQVVVCAVQVPCGAAAQQIEQAAGLVLSPVSEESSVTGVMGKVISGEADAGLVYVTDIRAAGDKVQEVPLPEAREAVNRYPLVRLAGSDNTQLADAFIRFVSSANGQATLQEAGFGAP</sequence>
<dbReference type="Pfam" id="PF13531">
    <property type="entry name" value="SBP_bac_11"/>
    <property type="match status" value="1"/>
</dbReference>
<proteinExistence type="inferred from homology"/>
<protein>
    <submittedName>
        <fullName evidence="5">Molybdate ABC transporter substrate-binding protein</fullName>
    </submittedName>
</protein>
<keyword evidence="3 4" id="KW-0732">Signal</keyword>
<evidence type="ECO:0000256" key="3">
    <source>
        <dbReference type="ARBA" id="ARBA00022729"/>
    </source>
</evidence>
<evidence type="ECO:0000313" key="5">
    <source>
        <dbReference type="EMBL" id="GAA1901129.1"/>
    </source>
</evidence>
<feature type="signal peptide" evidence="4">
    <location>
        <begin position="1"/>
        <end position="22"/>
    </location>
</feature>
<feature type="chain" id="PRO_5045630474" evidence="4">
    <location>
        <begin position="23"/>
        <end position="262"/>
    </location>
</feature>
<evidence type="ECO:0000313" key="6">
    <source>
        <dbReference type="Proteomes" id="UP001500784"/>
    </source>
</evidence>
<evidence type="ECO:0000256" key="2">
    <source>
        <dbReference type="ARBA" id="ARBA00022723"/>
    </source>
</evidence>
<dbReference type="PIRSF" id="PIRSF004846">
    <property type="entry name" value="ModA"/>
    <property type="match status" value="1"/>
</dbReference>
<dbReference type="InterPro" id="IPR050682">
    <property type="entry name" value="ModA/WtpA"/>
</dbReference>
<accession>A0ABN2NTN1</accession>
<dbReference type="PANTHER" id="PTHR30632:SF0">
    <property type="entry name" value="SULFATE-BINDING PROTEIN"/>
    <property type="match status" value="1"/>
</dbReference>
<gene>
    <name evidence="5" type="primary">modA</name>
    <name evidence="5" type="ORF">GCM10009688_00710</name>
</gene>
<reference evidence="5 6" key="1">
    <citation type="journal article" date="2019" name="Int. J. Syst. Evol. Microbiol.">
        <title>The Global Catalogue of Microorganisms (GCM) 10K type strain sequencing project: providing services to taxonomists for standard genome sequencing and annotation.</title>
        <authorList>
            <consortium name="The Broad Institute Genomics Platform"/>
            <consortium name="The Broad Institute Genome Sequencing Center for Infectious Disease"/>
            <person name="Wu L."/>
            <person name="Ma J."/>
        </authorList>
    </citation>
    <scope>NUCLEOTIDE SEQUENCE [LARGE SCALE GENOMIC DNA]</scope>
    <source>
        <strain evidence="5 6">JCM 13316</strain>
    </source>
</reference>
<dbReference type="SUPFAM" id="SSF53850">
    <property type="entry name" value="Periplasmic binding protein-like II"/>
    <property type="match status" value="1"/>
</dbReference>
<keyword evidence="2" id="KW-0479">Metal-binding</keyword>
<comment type="similarity">
    <text evidence="1">Belongs to the bacterial solute-binding protein ModA family.</text>
</comment>
<dbReference type="Gene3D" id="3.40.190.10">
    <property type="entry name" value="Periplasmic binding protein-like II"/>
    <property type="match status" value="2"/>
</dbReference>
<dbReference type="PANTHER" id="PTHR30632">
    <property type="entry name" value="MOLYBDATE-BINDING PERIPLASMIC PROTEIN"/>
    <property type="match status" value="1"/>
</dbReference>
<keyword evidence="6" id="KW-1185">Reference proteome</keyword>
<evidence type="ECO:0000256" key="4">
    <source>
        <dbReference type="SAM" id="SignalP"/>
    </source>
</evidence>
<dbReference type="EMBL" id="BAAALV010000001">
    <property type="protein sequence ID" value="GAA1901129.1"/>
    <property type="molecule type" value="Genomic_DNA"/>
</dbReference>
<comment type="caution">
    <text evidence="5">The sequence shown here is derived from an EMBL/GenBank/DDBJ whole genome shotgun (WGS) entry which is preliminary data.</text>
</comment>
<dbReference type="InterPro" id="IPR005950">
    <property type="entry name" value="ModA"/>
</dbReference>
<name>A0ABN2NTN1_9MICC</name>
<evidence type="ECO:0000256" key="1">
    <source>
        <dbReference type="ARBA" id="ARBA00009175"/>
    </source>
</evidence>
<dbReference type="RefSeq" id="WP_152228220.1">
    <property type="nucleotide sequence ID" value="NZ_BAAALV010000001.1"/>
</dbReference>
<dbReference type="NCBIfam" id="TIGR01256">
    <property type="entry name" value="modA"/>
    <property type="match status" value="1"/>
</dbReference>